<dbReference type="InterPro" id="IPR002931">
    <property type="entry name" value="Transglutaminase-like"/>
</dbReference>
<evidence type="ECO:0000256" key="21">
    <source>
        <dbReference type="ARBA" id="ARBA00023328"/>
    </source>
</evidence>
<feature type="region of interest" description="Disordered" evidence="26">
    <location>
        <begin position="1311"/>
        <end position="1331"/>
    </location>
</feature>
<evidence type="ECO:0000256" key="4">
    <source>
        <dbReference type="ARBA" id="ARBA00004496"/>
    </source>
</evidence>
<evidence type="ECO:0000256" key="7">
    <source>
        <dbReference type="ARBA" id="ARBA00022454"/>
    </source>
</evidence>
<dbReference type="SUPFAM" id="SSF54001">
    <property type="entry name" value="Cysteine proteinases"/>
    <property type="match status" value="1"/>
</dbReference>
<feature type="compositionally biased region" description="Basic residues" evidence="26">
    <location>
        <begin position="1565"/>
        <end position="1577"/>
    </location>
</feature>
<keyword evidence="21" id="KW-0137">Centromere</keyword>
<dbReference type="InterPro" id="IPR015216">
    <property type="entry name" value="SANTA"/>
</dbReference>
<evidence type="ECO:0000256" key="5">
    <source>
        <dbReference type="ARBA" id="ARBA00004584"/>
    </source>
</evidence>
<dbReference type="Pfam" id="PF01841">
    <property type="entry name" value="Transglut_core"/>
    <property type="match status" value="1"/>
</dbReference>
<evidence type="ECO:0000256" key="1">
    <source>
        <dbReference type="ARBA" id="ARBA00001913"/>
    </source>
</evidence>
<dbReference type="GO" id="GO:0005737">
    <property type="term" value="C:cytoplasm"/>
    <property type="evidence" value="ECO:0007669"/>
    <property type="project" value="UniProtKB-SubCell"/>
</dbReference>
<evidence type="ECO:0000256" key="22">
    <source>
        <dbReference type="ARBA" id="ARBA00024222"/>
    </source>
</evidence>
<evidence type="ECO:0000256" key="3">
    <source>
        <dbReference type="ARBA" id="ARBA00004123"/>
    </source>
</evidence>
<dbReference type="Gene3D" id="3.90.260.10">
    <property type="entry name" value="Transglutaminase-like"/>
    <property type="match status" value="1"/>
</dbReference>
<dbReference type="SUPFAM" id="SSF49309">
    <property type="entry name" value="Transglutaminase, two C-terminal domains"/>
    <property type="match status" value="2"/>
</dbReference>
<feature type="region of interest" description="Disordered" evidence="26">
    <location>
        <begin position="1435"/>
        <end position="1502"/>
    </location>
</feature>
<evidence type="ECO:0000256" key="6">
    <source>
        <dbReference type="ARBA" id="ARBA00005968"/>
    </source>
</evidence>
<evidence type="ECO:0000256" key="2">
    <source>
        <dbReference type="ARBA" id="ARBA00003694"/>
    </source>
</evidence>
<dbReference type="FunFam" id="3.90.260.10:FF:000001">
    <property type="entry name" value="Protein-glutamine gamma-glutamyltransferase 2"/>
    <property type="match status" value="1"/>
</dbReference>
<comment type="similarity">
    <text evidence="6">Belongs to the transglutaminase superfamily. Transglutaminase family.</text>
</comment>
<keyword evidence="18" id="KW-0539">Nucleus</keyword>
<dbReference type="InterPro" id="IPR013808">
    <property type="entry name" value="Transglutaminase_AS"/>
</dbReference>
<evidence type="ECO:0000256" key="9">
    <source>
        <dbReference type="ARBA" id="ARBA00022499"/>
    </source>
</evidence>
<dbReference type="Pfam" id="PF00927">
    <property type="entry name" value="Transglut_C"/>
    <property type="match status" value="2"/>
</dbReference>
<dbReference type="Pfam" id="PF09133">
    <property type="entry name" value="SANTA"/>
    <property type="match status" value="1"/>
</dbReference>
<organism evidence="29 30">
    <name type="scientific">Ovis aries</name>
    <name type="common">Sheep</name>
    <dbReference type="NCBI Taxonomy" id="9940"/>
    <lineage>
        <taxon>Eukaryota</taxon>
        <taxon>Metazoa</taxon>
        <taxon>Chordata</taxon>
        <taxon>Craniata</taxon>
        <taxon>Vertebrata</taxon>
        <taxon>Euteleostomi</taxon>
        <taxon>Mammalia</taxon>
        <taxon>Eutheria</taxon>
        <taxon>Laurasiatheria</taxon>
        <taxon>Artiodactyla</taxon>
        <taxon>Ruminantia</taxon>
        <taxon>Pecora</taxon>
        <taxon>Bovidae</taxon>
        <taxon>Caprinae</taxon>
        <taxon>Ovis</taxon>
    </lineage>
</organism>
<evidence type="ECO:0000256" key="25">
    <source>
        <dbReference type="ARBA" id="ARBA00079617"/>
    </source>
</evidence>
<dbReference type="FunFam" id="1.10.10.60:FF:000273">
    <property type="entry name" value="MIS18 binding protein 1"/>
    <property type="match status" value="1"/>
</dbReference>
<evidence type="ECO:0000256" key="10">
    <source>
        <dbReference type="ARBA" id="ARBA00022553"/>
    </source>
</evidence>
<feature type="domain" description="Transglutaminase-like" evidence="27">
    <location>
        <begin position="270"/>
        <end position="363"/>
    </location>
</feature>
<keyword evidence="8" id="KW-0963">Cytoplasm</keyword>
<comment type="subunit">
    <text evidence="23">Interacts with SP1. Interacts with MIS18A. Identified in a complex containing MIS18A, OIP5/MIS18B, MIS18BP1, RBBP7 and RBBP4. Interacts with KAT7/HBO1. Interacts (via N-terminus) with FLNA (via N-terminus).</text>
</comment>
<feature type="compositionally biased region" description="Basic residues" evidence="26">
    <location>
        <begin position="1438"/>
        <end position="1447"/>
    </location>
</feature>
<dbReference type="FunFam" id="2.60.40.10:FF:000807">
    <property type="entry name" value="Protein-glutamine gamma-glutamyltransferase 5"/>
    <property type="match status" value="1"/>
</dbReference>
<comment type="caution">
    <text evidence="29">The sequence shown here is derived from an EMBL/GenBank/DDBJ whole genome shotgun (WGS) entry which is preliminary data.</text>
</comment>
<dbReference type="InterPro" id="IPR009057">
    <property type="entry name" value="Homeodomain-like_sf"/>
</dbReference>
<keyword evidence="15" id="KW-0106">Calcium</keyword>
<dbReference type="GO" id="GO:0000775">
    <property type="term" value="C:chromosome, centromeric region"/>
    <property type="evidence" value="ECO:0007669"/>
    <property type="project" value="UniProtKB-SubCell"/>
</dbReference>
<dbReference type="GO" id="GO:0003810">
    <property type="term" value="F:protein-glutamine gamma-glutamyltransferase activity"/>
    <property type="evidence" value="ECO:0007669"/>
    <property type="project" value="UniProtKB-EC"/>
</dbReference>
<evidence type="ECO:0000259" key="28">
    <source>
        <dbReference type="SMART" id="SM00717"/>
    </source>
</evidence>
<dbReference type="SMART" id="SM00460">
    <property type="entry name" value="TGc"/>
    <property type="match status" value="1"/>
</dbReference>
<dbReference type="EMBL" id="JAEMGP010000018">
    <property type="protein sequence ID" value="KAG5198272.1"/>
    <property type="molecule type" value="Genomic_DNA"/>
</dbReference>
<evidence type="ECO:0000313" key="30">
    <source>
        <dbReference type="Proteomes" id="UP000664991"/>
    </source>
</evidence>
<feature type="region of interest" description="Disordered" evidence="26">
    <location>
        <begin position="472"/>
        <end position="496"/>
    </location>
</feature>
<gene>
    <name evidence="29" type="ORF">JEQ12_007962</name>
</gene>
<evidence type="ECO:0000256" key="14">
    <source>
        <dbReference type="ARBA" id="ARBA00022776"/>
    </source>
</evidence>
<dbReference type="Gene3D" id="1.10.10.60">
    <property type="entry name" value="Homeodomain-like"/>
    <property type="match status" value="1"/>
</dbReference>
<feature type="region of interest" description="Disordered" evidence="26">
    <location>
        <begin position="1552"/>
        <end position="1591"/>
    </location>
</feature>
<dbReference type="InterPro" id="IPR001102">
    <property type="entry name" value="Transglutaminase_N"/>
</dbReference>
<feature type="compositionally biased region" description="Polar residues" evidence="26">
    <location>
        <begin position="1319"/>
        <end position="1329"/>
    </location>
</feature>
<name>A0A835ZPE6_SHEEP</name>
<keyword evidence="17" id="KW-0238">DNA-binding</keyword>
<keyword evidence="14" id="KW-0498">Mitosis</keyword>
<dbReference type="SUPFAM" id="SSF46689">
    <property type="entry name" value="Homeodomain-like"/>
    <property type="match status" value="1"/>
</dbReference>
<dbReference type="InterPro" id="IPR036985">
    <property type="entry name" value="Transglutaminase-like_sf"/>
</dbReference>
<dbReference type="PROSITE" id="PS00547">
    <property type="entry name" value="TRANSGLUTAMINASES"/>
    <property type="match status" value="1"/>
</dbReference>
<dbReference type="PANTHER" id="PTHR11590">
    <property type="entry name" value="PROTEIN-GLUTAMINE GAMMA-GLUTAMYLTRANSFERASE"/>
    <property type="match status" value="1"/>
</dbReference>
<proteinExistence type="inferred from homology"/>
<dbReference type="InterPro" id="IPR013783">
    <property type="entry name" value="Ig-like_fold"/>
</dbReference>
<dbReference type="SUPFAM" id="SSF81296">
    <property type="entry name" value="E set domains"/>
    <property type="match status" value="1"/>
</dbReference>
<dbReference type="EC" id="2.3.2.13" evidence="22"/>
<evidence type="ECO:0000313" key="29">
    <source>
        <dbReference type="EMBL" id="KAG5198272.1"/>
    </source>
</evidence>
<dbReference type="InterPro" id="IPR001005">
    <property type="entry name" value="SANT/Myb"/>
</dbReference>
<protein>
    <recommendedName>
        <fullName evidence="24">Mis18-binding protein 1</fullName>
        <ecNumber evidence="22">2.3.2.13</ecNumber>
    </recommendedName>
    <alternativeName>
        <fullName evidence="25">Kinetochore-associated protein KNL-2 homolog</fullName>
    </alternativeName>
</protein>
<dbReference type="GO" id="GO:0003677">
    <property type="term" value="F:DNA binding"/>
    <property type="evidence" value="ECO:0007669"/>
    <property type="project" value="UniProtKB-KW"/>
</dbReference>
<dbReference type="Gene3D" id="2.60.40.10">
    <property type="entry name" value="Immunoglobulins"/>
    <property type="match status" value="3"/>
</dbReference>
<dbReference type="InterPro" id="IPR050779">
    <property type="entry name" value="Transglutaminase"/>
</dbReference>
<dbReference type="InterPro" id="IPR036238">
    <property type="entry name" value="Transglutaminase_C_sf"/>
</dbReference>
<comment type="cofactor">
    <cofactor evidence="1">
        <name>Ca(2+)</name>
        <dbReference type="ChEBI" id="CHEBI:29108"/>
    </cofactor>
</comment>
<reference evidence="29 30" key="1">
    <citation type="submission" date="2020-12" db="EMBL/GenBank/DDBJ databases">
        <title>De novo assembly of Tibetan sheep genome.</title>
        <authorList>
            <person name="Li X."/>
        </authorList>
    </citation>
    <scope>NUCLEOTIDE SEQUENCE [LARGE SCALE GENOMIC DNA]</scope>
    <source>
        <tissue evidence="29">Heart</tissue>
    </source>
</reference>
<evidence type="ECO:0000256" key="8">
    <source>
        <dbReference type="ARBA" id="ARBA00022490"/>
    </source>
</evidence>
<evidence type="ECO:0000256" key="13">
    <source>
        <dbReference type="ARBA" id="ARBA00022723"/>
    </source>
</evidence>
<accession>A0A835ZPE6</accession>
<dbReference type="GO" id="GO:0005634">
    <property type="term" value="C:nucleus"/>
    <property type="evidence" value="ECO:0007669"/>
    <property type="project" value="UniProtKB-SubCell"/>
</dbReference>
<evidence type="ECO:0000256" key="16">
    <source>
        <dbReference type="ARBA" id="ARBA00022843"/>
    </source>
</evidence>
<dbReference type="InterPro" id="IPR038765">
    <property type="entry name" value="Papain-like_cys_pep_sf"/>
</dbReference>
<dbReference type="GO" id="GO:0046872">
    <property type="term" value="F:metal ion binding"/>
    <property type="evidence" value="ECO:0007669"/>
    <property type="project" value="UniProtKB-KW"/>
</dbReference>
<dbReference type="Proteomes" id="UP000664991">
    <property type="component" value="Unassembled WGS sequence"/>
</dbReference>
<dbReference type="FunFam" id="2.60.40.10:FF:000278">
    <property type="entry name" value="Protein-glutamine gamma-glutamyltransferase 2"/>
    <property type="match status" value="1"/>
</dbReference>
<dbReference type="Pfam" id="PF00868">
    <property type="entry name" value="Transglut_N"/>
    <property type="match status" value="1"/>
</dbReference>
<evidence type="ECO:0000256" key="24">
    <source>
        <dbReference type="ARBA" id="ARBA00069467"/>
    </source>
</evidence>
<evidence type="ECO:0000256" key="19">
    <source>
        <dbReference type="ARBA" id="ARBA00023306"/>
    </source>
</evidence>
<dbReference type="InterPro" id="IPR008958">
    <property type="entry name" value="Transglutaminase_C"/>
</dbReference>
<evidence type="ECO:0000256" key="23">
    <source>
        <dbReference type="ARBA" id="ARBA00063953"/>
    </source>
</evidence>
<keyword evidence="10" id="KW-0597">Phosphoprotein</keyword>
<evidence type="ECO:0000256" key="26">
    <source>
        <dbReference type="SAM" id="MobiDB-lite"/>
    </source>
</evidence>
<comment type="subcellular location">
    <subcellularLocation>
        <location evidence="5">Chromosome</location>
        <location evidence="5">Centromere</location>
    </subcellularLocation>
    <subcellularLocation>
        <location evidence="4">Cytoplasm</location>
    </subcellularLocation>
    <subcellularLocation>
        <location evidence="3">Nucleus</location>
    </subcellularLocation>
</comment>
<evidence type="ECO:0000256" key="17">
    <source>
        <dbReference type="ARBA" id="ARBA00023125"/>
    </source>
</evidence>
<keyword evidence="7" id="KW-0158">Chromosome</keyword>
<keyword evidence="12" id="KW-0808">Transferase</keyword>
<sequence length="1768" mass="200150">MAEGLEVALTDLQSSWNNMRHHTDEISSNRLLVRRGQAFNITLYFRNRAFQPGLDNIIFVTETGPLPDLPKGTRAVFSLAGHRGPSPWIASLQTIGASSLEVSLCAPPVAAVGRYLLKVHIRSLQGPVTAYQLGEFILLFNPWCPEDAVYLESEPQRQEYVMNDYGFIYQGNKNWIRPCPWNYGQFEENIIDICLELLDKSLNFQIDPATDCALRGSPVYISRVVCAMINSNDDSGVLNGNWGENYSDGTNPTEWMGSVAILKQWHATGCQPVRYGQCWVFAAVTCTVMRCLGIPTRVITNFNSGHDTDGNLIIDEYYDNTGRILENKKKDSVWNFHVWNECWMARNDLPPGFGGWQVLDATPQETSNGLYCCGPASVRAIKEGEVDLNYDTAFAFSMVNADCMAWLVFGGKEQKLHQDTNTVGNFISTKSIQSDERDDITENYKYEEGSLQERQVFLKALQKLKAGRFPGSLRAESQPRSVPPSDSPRSLATPSLQPSDVVQVSLKFQLLDSPNMGQDIRFVLLALNMSPQLKDLRVNLSAQSLLHDGSPLLPFWQDTAFITLSPEEAKTYPCKITYSQYSQYLSTDKLIRISALGEEKNSPEKILVNKIITLAYPSIVINVLGAAIVNQPLSIQVVFSNPLSEQVEDCVLTVEGSGLFRRQQRVLFCLRSLWRRESQRFSFLGSRGLQYVFVFGCGITTTRSFGNLLLLFIKMIATPLKHPGIHLPSETSSQRRNVPMHAIFYDSIPSGTLTPVKELMKYQISSLKPNSHKKSQFVEMAVFNNKNVFQSTLLAEAATSNSSLDISAIKPNKDEFENKASFETPEKIFQRMKEKVLRNKQEQASRNSFLEPTQNESFAPNGAEERILQHTYLCEEKENNKSFQPENNSLRENSTSVQEVPLESSNNIFVPVKQKITYQQEKKVPLHNLTYELPVLNQERKNVAAANRVLTRAQLARQILHSKENIVATNKSQKETFILEDIDSTREKSPNTTVETLCGNNVENGGQLLVSSDSKITTEGTSKQEIKEGNERTVHRETAFPGSLNDTCKIVLATPQCHITIPQRSKINAWNLSPSISQTITNGVKIKVVQLQEWMIKVINNNTAICVEGKLTDITNVYWHSNVIIERIKHNKLRTLSGNIYVLKGMIDQISMKEAGYSRSLIRKFMFGFPEKWKEYIDNFLEELRTCEKKKGKARKKQKAKRCIPDIQKSMKNDARKKNPNVLQGATTTYDRDCDSLERTKESKVPVDILTTREQFFSDEEGKYMTVNLKKPCILVTPLKSKKIIEQKCMDSNLSSDSVKAVTEFALGKLQKESKTDSNETTSPVSKPTKTLEGTFECSVGHNSENTEGCFERDFFTVNHKIKIPSSKKEHMGTSDFKKNTRLSKLKKIENQVTVSFDKHQSSSDLFNEESEKEKKFRRKTEIVKKTRAINTEETVVHQRKSTRKTRTVPAMPESETEESENELYMKQKKAKCSAKENLQKPDVGNELPNTEKTGSGKTNRHSLECLSGFTQDEEWNKKELQKLHCAVVSLPKHKPGFWSDVAMAVGSRSADECQRKYMEDPRGKRFQKRDTKKKPANPKGKNGKIDDADKKETVKITAKVGTLKRKQQMRDFLEQLPKDDHDDFFSATPLQHRKILLPSFQDSQEGEDILPNMDRNPTTPSSVIFPLAKTPQCHHVTPSMLDSINRNDCDKYVFRMQKAHKSKGGTTWGNIKKKTIETDFSTPPSRRKTPFNKELAENSGIGKLFTKAMESLDEEENDYYFSSSDSA</sequence>
<evidence type="ECO:0000256" key="11">
    <source>
        <dbReference type="ARBA" id="ARBA00022618"/>
    </source>
</evidence>
<evidence type="ECO:0000256" key="20">
    <source>
        <dbReference type="ARBA" id="ARBA00023315"/>
    </source>
</evidence>
<feature type="compositionally biased region" description="Polar residues" evidence="26">
    <location>
        <begin position="1488"/>
        <end position="1498"/>
    </location>
</feature>
<keyword evidence="16" id="KW-0832">Ubl conjugation</keyword>
<evidence type="ECO:0000256" key="12">
    <source>
        <dbReference type="ARBA" id="ARBA00022679"/>
    </source>
</evidence>
<keyword evidence="11" id="KW-0132">Cell division</keyword>
<dbReference type="GO" id="GO:0051301">
    <property type="term" value="P:cell division"/>
    <property type="evidence" value="ECO:0007669"/>
    <property type="project" value="UniProtKB-KW"/>
</dbReference>
<dbReference type="PANTHER" id="PTHR11590:SF38">
    <property type="entry name" value="PROTEIN-GLUTAMINE GAMMA-GLUTAMYLTRANSFERASE 5"/>
    <property type="match status" value="1"/>
</dbReference>
<keyword evidence="19" id="KW-0131">Cell cycle</keyword>
<evidence type="ECO:0000259" key="27">
    <source>
        <dbReference type="SMART" id="SM00460"/>
    </source>
</evidence>
<dbReference type="SMART" id="SM00717">
    <property type="entry name" value="SANT"/>
    <property type="match status" value="1"/>
</dbReference>
<feature type="domain" description="Myb-like" evidence="28">
    <location>
        <begin position="1512"/>
        <end position="1564"/>
    </location>
</feature>
<evidence type="ECO:0000256" key="18">
    <source>
        <dbReference type="ARBA" id="ARBA00023242"/>
    </source>
</evidence>
<keyword evidence="9" id="KW-1017">Isopeptide bond</keyword>
<keyword evidence="20" id="KW-0012">Acyltransferase</keyword>
<keyword evidence="13" id="KW-0479">Metal-binding</keyword>
<comment type="function">
    <text evidence="2">Required for recruitment of CENPA to centromeres and normal chromosome segregation during mitosis.</text>
</comment>
<evidence type="ECO:0000256" key="15">
    <source>
        <dbReference type="ARBA" id="ARBA00022837"/>
    </source>
</evidence>
<feature type="compositionally biased region" description="Basic and acidic residues" evidence="26">
    <location>
        <begin position="1552"/>
        <end position="1564"/>
    </location>
</feature>
<dbReference type="InterPro" id="IPR014756">
    <property type="entry name" value="Ig_E-set"/>
</dbReference>
<dbReference type="CDD" id="cd00167">
    <property type="entry name" value="SANT"/>
    <property type="match status" value="1"/>
</dbReference>